<organism evidence="2 3">
    <name type="scientific">Ilyodon furcidens</name>
    <name type="common">goldbreast splitfin</name>
    <dbReference type="NCBI Taxonomy" id="33524"/>
    <lineage>
        <taxon>Eukaryota</taxon>
        <taxon>Metazoa</taxon>
        <taxon>Chordata</taxon>
        <taxon>Craniata</taxon>
        <taxon>Vertebrata</taxon>
        <taxon>Euteleostomi</taxon>
        <taxon>Actinopterygii</taxon>
        <taxon>Neopterygii</taxon>
        <taxon>Teleostei</taxon>
        <taxon>Neoteleostei</taxon>
        <taxon>Acanthomorphata</taxon>
        <taxon>Ovalentaria</taxon>
        <taxon>Atherinomorphae</taxon>
        <taxon>Cyprinodontiformes</taxon>
        <taxon>Goodeidae</taxon>
        <taxon>Ilyodon</taxon>
    </lineage>
</organism>
<evidence type="ECO:0000313" key="3">
    <source>
        <dbReference type="Proteomes" id="UP001482620"/>
    </source>
</evidence>
<feature type="non-terminal residue" evidence="2">
    <location>
        <position position="1"/>
    </location>
</feature>
<comment type="caution">
    <text evidence="2">The sequence shown here is derived from an EMBL/GenBank/DDBJ whole genome shotgun (WGS) entry which is preliminary data.</text>
</comment>
<keyword evidence="3" id="KW-1185">Reference proteome</keyword>
<gene>
    <name evidence="2" type="ORF">ILYODFUR_039167</name>
</gene>
<dbReference type="EMBL" id="JAHRIQ010022866">
    <property type="protein sequence ID" value="MEQ2227590.1"/>
    <property type="molecule type" value="Genomic_DNA"/>
</dbReference>
<feature type="signal peptide" evidence="1">
    <location>
        <begin position="1"/>
        <end position="26"/>
    </location>
</feature>
<dbReference type="Proteomes" id="UP001482620">
    <property type="component" value="Unassembled WGS sequence"/>
</dbReference>
<protein>
    <recommendedName>
        <fullName evidence="4">Secreted protein</fullName>
    </recommendedName>
</protein>
<keyword evidence="1" id="KW-0732">Signal</keyword>
<feature type="chain" id="PRO_5047182465" description="Secreted protein" evidence="1">
    <location>
        <begin position="27"/>
        <end position="137"/>
    </location>
</feature>
<evidence type="ECO:0000313" key="2">
    <source>
        <dbReference type="EMBL" id="MEQ2227590.1"/>
    </source>
</evidence>
<evidence type="ECO:0000256" key="1">
    <source>
        <dbReference type="SAM" id="SignalP"/>
    </source>
</evidence>
<accession>A0ABV0T3Y8</accession>
<name>A0ABV0T3Y8_9TELE</name>
<sequence length="137" mass="15381">SFGLFHCLAKLVLRLSVCVFVPTPEGQVIVLLKDELSEVKHALRADFSPGCLFTSQFLRLKVSHHMMLLLCMVLCRSGSGNVKIPGIHANKFNLCQIRSKTLICHGRRALKQTPDRLIWAFLLNIGLCQDSRPNNLN</sequence>
<reference evidence="2 3" key="1">
    <citation type="submission" date="2021-06" db="EMBL/GenBank/DDBJ databases">
        <authorList>
            <person name="Palmer J.M."/>
        </authorList>
    </citation>
    <scope>NUCLEOTIDE SEQUENCE [LARGE SCALE GENOMIC DNA]</scope>
    <source>
        <strain evidence="3">if_2019</strain>
        <tissue evidence="2">Muscle</tissue>
    </source>
</reference>
<proteinExistence type="predicted"/>
<evidence type="ECO:0008006" key="4">
    <source>
        <dbReference type="Google" id="ProtNLM"/>
    </source>
</evidence>